<evidence type="ECO:0000313" key="8">
    <source>
        <dbReference type="Proteomes" id="UP000198640"/>
    </source>
</evidence>
<comment type="function">
    <text evidence="6">May nick specific sequences that contain T:G mispairs resulting from m5C-deamination.</text>
</comment>
<keyword evidence="3 6" id="KW-0227">DNA damage</keyword>
<protein>
    <recommendedName>
        <fullName evidence="6">Very short patch repair endonuclease</fullName>
        <ecNumber evidence="6">3.1.-.-</ecNumber>
    </recommendedName>
</protein>
<keyword evidence="5 6" id="KW-0234">DNA repair</keyword>
<dbReference type="Pfam" id="PF03852">
    <property type="entry name" value="Vsr"/>
    <property type="match status" value="1"/>
</dbReference>
<organism evidence="7 8">
    <name type="scientific">Nitrosomonas halophila</name>
    <dbReference type="NCBI Taxonomy" id="44576"/>
    <lineage>
        <taxon>Bacteria</taxon>
        <taxon>Pseudomonadati</taxon>
        <taxon>Pseudomonadota</taxon>
        <taxon>Betaproteobacteria</taxon>
        <taxon>Nitrosomonadales</taxon>
        <taxon>Nitrosomonadaceae</taxon>
        <taxon>Nitrosomonas</taxon>
    </lineage>
</organism>
<dbReference type="NCBIfam" id="TIGR00632">
    <property type="entry name" value="vsr"/>
    <property type="match status" value="1"/>
</dbReference>
<evidence type="ECO:0000256" key="5">
    <source>
        <dbReference type="ARBA" id="ARBA00023204"/>
    </source>
</evidence>
<comment type="similarity">
    <text evidence="6">Belongs to the vsr family.</text>
</comment>
<dbReference type="Gene3D" id="3.40.960.10">
    <property type="entry name" value="VSR Endonuclease"/>
    <property type="match status" value="1"/>
</dbReference>
<dbReference type="InterPro" id="IPR011335">
    <property type="entry name" value="Restrct_endonuc-II-like"/>
</dbReference>
<evidence type="ECO:0000256" key="4">
    <source>
        <dbReference type="ARBA" id="ARBA00022801"/>
    </source>
</evidence>
<keyword evidence="4 6" id="KW-0378">Hydrolase</keyword>
<reference evidence="7 8" key="1">
    <citation type="submission" date="2016-10" db="EMBL/GenBank/DDBJ databases">
        <authorList>
            <person name="de Groot N.N."/>
        </authorList>
    </citation>
    <scope>NUCLEOTIDE SEQUENCE [LARGE SCALE GENOMIC DNA]</scope>
    <source>
        <strain evidence="7 8">Nm1</strain>
    </source>
</reference>
<dbReference type="AlphaFoldDB" id="A0A1H3JIV0"/>
<dbReference type="OrthoDB" id="9801520at2"/>
<dbReference type="GO" id="GO:0016787">
    <property type="term" value="F:hydrolase activity"/>
    <property type="evidence" value="ECO:0007669"/>
    <property type="project" value="UniProtKB-KW"/>
</dbReference>
<dbReference type="EC" id="3.1.-.-" evidence="6"/>
<dbReference type="CDD" id="cd00221">
    <property type="entry name" value="Vsr"/>
    <property type="match status" value="1"/>
</dbReference>
<dbReference type="Proteomes" id="UP000198640">
    <property type="component" value="Unassembled WGS sequence"/>
</dbReference>
<evidence type="ECO:0000256" key="2">
    <source>
        <dbReference type="ARBA" id="ARBA00022759"/>
    </source>
</evidence>
<keyword evidence="8" id="KW-1185">Reference proteome</keyword>
<dbReference type="GO" id="GO:0006298">
    <property type="term" value="P:mismatch repair"/>
    <property type="evidence" value="ECO:0007669"/>
    <property type="project" value="UniProtKB-UniRule"/>
</dbReference>
<evidence type="ECO:0000256" key="6">
    <source>
        <dbReference type="PIRNR" id="PIRNR018267"/>
    </source>
</evidence>
<accession>A0A1H3JIV0</accession>
<gene>
    <name evidence="7" type="ORF">SAMN05421881_103326</name>
</gene>
<evidence type="ECO:0000313" key="7">
    <source>
        <dbReference type="EMBL" id="SDY39846.1"/>
    </source>
</evidence>
<dbReference type="SUPFAM" id="SSF52980">
    <property type="entry name" value="Restriction endonuclease-like"/>
    <property type="match status" value="1"/>
</dbReference>
<dbReference type="GO" id="GO:0004519">
    <property type="term" value="F:endonuclease activity"/>
    <property type="evidence" value="ECO:0007669"/>
    <property type="project" value="UniProtKB-KW"/>
</dbReference>
<evidence type="ECO:0000256" key="3">
    <source>
        <dbReference type="ARBA" id="ARBA00022763"/>
    </source>
</evidence>
<evidence type="ECO:0000256" key="1">
    <source>
        <dbReference type="ARBA" id="ARBA00022722"/>
    </source>
</evidence>
<dbReference type="EMBL" id="FNOY01000033">
    <property type="protein sequence ID" value="SDY39846.1"/>
    <property type="molecule type" value="Genomic_DNA"/>
</dbReference>
<sequence>MTDTMSSAQRSRIMSRVRAKNTRPEMTVRRLLHSMGYRYRLHDTSLPGKPDLVFASRHKVIFVHGCFWHGHEGCRFFAVPKSNRDFWNDKFKRNMARDEANYVKLCEAGWSVLVIWQCELRDLKEVEQRAMEFLGPPRTDSSV</sequence>
<dbReference type="RefSeq" id="WP_090414347.1">
    <property type="nucleotide sequence ID" value="NZ_FNOY01000033.1"/>
</dbReference>
<dbReference type="STRING" id="44576.SAMN05421881_103326"/>
<dbReference type="InterPro" id="IPR004603">
    <property type="entry name" value="DNA_mismatch_endonuc_vsr"/>
</dbReference>
<keyword evidence="1 6" id="KW-0540">Nuclease</keyword>
<dbReference type="PIRSF" id="PIRSF018267">
    <property type="entry name" value="VSR_endonuc"/>
    <property type="match status" value="1"/>
</dbReference>
<keyword evidence="2 6" id="KW-0255">Endonuclease</keyword>
<name>A0A1H3JIV0_9PROT</name>
<proteinExistence type="inferred from homology"/>